<keyword evidence="9 14" id="KW-0521">NADP</keyword>
<evidence type="ECO:0000256" key="1">
    <source>
        <dbReference type="ARBA" id="ARBA00001936"/>
    </source>
</evidence>
<feature type="binding site" evidence="14">
    <location>
        <position position="78"/>
    </location>
    <ligand>
        <name>NADP(+)</name>
        <dbReference type="ChEBI" id="CHEBI:58349"/>
    </ligand>
</feature>
<dbReference type="Proteomes" id="UP000189733">
    <property type="component" value="Unassembled WGS sequence"/>
</dbReference>
<organism evidence="19 20">
    <name type="scientific">Desulfobaculum bizertense DSM 18034</name>
    <dbReference type="NCBI Taxonomy" id="1121442"/>
    <lineage>
        <taxon>Bacteria</taxon>
        <taxon>Pseudomonadati</taxon>
        <taxon>Thermodesulfobacteriota</taxon>
        <taxon>Desulfovibrionia</taxon>
        <taxon>Desulfovibrionales</taxon>
        <taxon>Desulfovibrionaceae</taxon>
        <taxon>Desulfobaculum</taxon>
    </lineage>
</organism>
<dbReference type="OrthoDB" id="9806254at2"/>
<feature type="modified residue" description="N6-acetyllysine" evidence="17">
    <location>
        <position position="116"/>
    </location>
</feature>
<comment type="cofactor">
    <cofactor evidence="15">
        <name>Mg(2+)</name>
        <dbReference type="ChEBI" id="CHEBI:18420"/>
    </cofactor>
    <cofactor evidence="15">
        <name>Mn(2+)</name>
        <dbReference type="ChEBI" id="CHEBI:29035"/>
    </cofactor>
    <text evidence="15">Binds 1 Mg(2+) or Mn(2+) ion per subunit.</text>
</comment>
<evidence type="ECO:0000256" key="14">
    <source>
        <dbReference type="PIRSR" id="PIRSR604439-2"/>
    </source>
</evidence>
<evidence type="ECO:0000256" key="6">
    <source>
        <dbReference type="ARBA" id="ARBA00022532"/>
    </source>
</evidence>
<dbReference type="GO" id="GO:0006097">
    <property type="term" value="P:glyoxylate cycle"/>
    <property type="evidence" value="ECO:0007669"/>
    <property type="project" value="UniProtKB-KW"/>
</dbReference>
<dbReference type="GO" id="GO:0000287">
    <property type="term" value="F:magnesium ion binding"/>
    <property type="evidence" value="ECO:0007669"/>
    <property type="project" value="InterPro"/>
</dbReference>
<evidence type="ECO:0000256" key="13">
    <source>
        <dbReference type="PIRSR" id="PIRSR604439-1"/>
    </source>
</evidence>
<evidence type="ECO:0000256" key="2">
    <source>
        <dbReference type="ARBA" id="ARBA00007769"/>
    </source>
</evidence>
<evidence type="ECO:0000259" key="18">
    <source>
        <dbReference type="SMART" id="SM01329"/>
    </source>
</evidence>
<dbReference type="PANTHER" id="PTHR43504:SF1">
    <property type="entry name" value="ISOCITRATE DEHYDROGENASE [NADP]"/>
    <property type="match status" value="1"/>
</dbReference>
<sequence length="395" mass="42364">MDTQVFFIEGDGIGPEVWAAARPVLDAAVAASYGETRRLNWVELLAGEKAFAETGEYLPQETLETLRGARLAMKGPLTTPVGKGFRSLNVTMRRTLDLYACIRPVRYIEGVESPLKHPEKVDMVVFRENTEDVYAGIEFASGSDEARRLIAFLHDELGADVDSASGVGIKPISKFRSQRLVRQAIDFALATKRESVTLVHKGNIMKYTEGAFRGWGYELAEAEYSGRVRLADQPAEQGPVLMKDCIADAMFQNALLYPEMYDVLATTNLNGDYLSDALAAQVGGLGLAPGVNMGDTLALFEPTHGTAPAIAGKDIANPGSLILSGAMMLEHAGMPEAARCVRQAMNSVIIGKQVTVDLASQIPGARTLGCAAFAELLLKAVQGMGRLGASPQTPA</sequence>
<dbReference type="InterPro" id="IPR024084">
    <property type="entry name" value="IsoPropMal-DH-like_dom"/>
</dbReference>
<accession>A0A1T4W9A7</accession>
<feature type="site" description="Critical for catalysis" evidence="16">
    <location>
        <position position="201"/>
    </location>
</feature>
<feature type="binding site" evidence="13">
    <location>
        <position position="89"/>
    </location>
    <ligand>
        <name>D-threo-isocitrate</name>
        <dbReference type="ChEBI" id="CHEBI:15562"/>
    </ligand>
</feature>
<comment type="similarity">
    <text evidence="2">Belongs to the isocitrate and isopropylmalate dehydrogenases family.</text>
</comment>
<evidence type="ECO:0000256" key="7">
    <source>
        <dbReference type="ARBA" id="ARBA00022723"/>
    </source>
</evidence>
<evidence type="ECO:0000256" key="17">
    <source>
        <dbReference type="PIRSR" id="PIRSR604439-5"/>
    </source>
</evidence>
<dbReference type="PANTHER" id="PTHR43504">
    <property type="entry name" value="ISOCITRATE DEHYDROGENASE [NADP]"/>
    <property type="match status" value="1"/>
</dbReference>
<comment type="subunit">
    <text evidence="3">Homodimer.</text>
</comment>
<dbReference type="InterPro" id="IPR004439">
    <property type="entry name" value="Isocitrate_DH_NADP_dimer_prok"/>
</dbReference>
<dbReference type="Gene3D" id="3.40.718.10">
    <property type="entry name" value="Isopropylmalate Dehydrogenase"/>
    <property type="match status" value="1"/>
</dbReference>
<feature type="binding site" evidence="13">
    <location>
        <position position="87"/>
    </location>
    <ligand>
        <name>D-threo-isocitrate</name>
        <dbReference type="ChEBI" id="CHEBI:15562"/>
    </ligand>
</feature>
<keyword evidence="6" id="KW-0816">Tricarboxylic acid cycle</keyword>
<evidence type="ECO:0000313" key="20">
    <source>
        <dbReference type="Proteomes" id="UP000189733"/>
    </source>
</evidence>
<evidence type="ECO:0000256" key="5">
    <source>
        <dbReference type="ARBA" id="ARBA00022435"/>
    </source>
</evidence>
<evidence type="ECO:0000256" key="3">
    <source>
        <dbReference type="ARBA" id="ARBA00011738"/>
    </source>
</evidence>
<dbReference type="PROSITE" id="PS00470">
    <property type="entry name" value="IDH_IMDH"/>
    <property type="match status" value="1"/>
</dbReference>
<protein>
    <recommendedName>
        <fullName evidence="4">isocitrate dehydrogenase (NADP(+))</fullName>
        <ecNumber evidence="4">1.1.1.42</ecNumber>
    </recommendedName>
</protein>
<feature type="binding site" evidence="13">
    <location>
        <position position="93"/>
    </location>
    <ligand>
        <name>D-threo-isocitrate</name>
        <dbReference type="ChEBI" id="CHEBI:15562"/>
    </ligand>
</feature>
<evidence type="ECO:0000256" key="9">
    <source>
        <dbReference type="ARBA" id="ARBA00022857"/>
    </source>
</evidence>
<keyword evidence="10" id="KW-0560">Oxidoreductase</keyword>
<proteinExistence type="inferred from homology"/>
<feature type="binding site" evidence="13">
    <location>
        <position position="103"/>
    </location>
    <ligand>
        <name>D-threo-isocitrate</name>
        <dbReference type="ChEBI" id="CHEBI:15562"/>
    </ligand>
</feature>
<evidence type="ECO:0000256" key="10">
    <source>
        <dbReference type="ARBA" id="ARBA00023002"/>
    </source>
</evidence>
<keyword evidence="11 15" id="KW-0464">Manganese</keyword>
<feature type="modified residue" description="Phosphoserine" evidence="17">
    <location>
        <position position="87"/>
    </location>
</feature>
<feature type="domain" description="Isopropylmalate dehydrogenase-like" evidence="18">
    <location>
        <begin position="4"/>
        <end position="377"/>
    </location>
</feature>
<comment type="catalytic activity">
    <reaction evidence="12">
        <text>D-threo-isocitrate + NADP(+) = 2-oxoglutarate + CO2 + NADPH</text>
        <dbReference type="Rhea" id="RHEA:19629"/>
        <dbReference type="ChEBI" id="CHEBI:15562"/>
        <dbReference type="ChEBI" id="CHEBI:16526"/>
        <dbReference type="ChEBI" id="CHEBI:16810"/>
        <dbReference type="ChEBI" id="CHEBI:57783"/>
        <dbReference type="ChEBI" id="CHEBI:58349"/>
        <dbReference type="EC" id="1.1.1.42"/>
    </reaction>
</comment>
<dbReference type="InterPro" id="IPR019818">
    <property type="entry name" value="IsoCit/isopropylmalate_DH_CS"/>
</dbReference>
<evidence type="ECO:0000256" key="16">
    <source>
        <dbReference type="PIRSR" id="PIRSR604439-4"/>
    </source>
</evidence>
<keyword evidence="5" id="KW-0329">Glyoxylate bypass</keyword>
<reference evidence="19 20" key="1">
    <citation type="submission" date="2017-02" db="EMBL/GenBank/DDBJ databases">
        <authorList>
            <person name="Peterson S.W."/>
        </authorList>
    </citation>
    <scope>NUCLEOTIDE SEQUENCE [LARGE SCALE GENOMIC DNA]</scope>
    <source>
        <strain evidence="19 20">DSM 18034</strain>
    </source>
</reference>
<dbReference type="GO" id="GO:0004450">
    <property type="term" value="F:isocitrate dehydrogenase (NADP+) activity"/>
    <property type="evidence" value="ECO:0007669"/>
    <property type="project" value="UniProtKB-EC"/>
</dbReference>
<dbReference type="AlphaFoldDB" id="A0A1T4W9A7"/>
<evidence type="ECO:0000256" key="8">
    <source>
        <dbReference type="ARBA" id="ARBA00022842"/>
    </source>
</evidence>
<dbReference type="SUPFAM" id="SSF53659">
    <property type="entry name" value="Isocitrate/Isopropylmalate dehydrogenase-like"/>
    <property type="match status" value="1"/>
</dbReference>
<keyword evidence="7" id="KW-0479">Metal-binding</keyword>
<feature type="site" description="Critical for catalysis" evidence="16">
    <location>
        <position position="134"/>
    </location>
</feature>
<gene>
    <name evidence="19" type="ORF">SAMN02745702_01903</name>
</gene>
<evidence type="ECO:0000313" key="19">
    <source>
        <dbReference type="EMBL" id="SKA73709.1"/>
    </source>
</evidence>
<feature type="binding site" evidence="15">
    <location>
        <position position="272"/>
    </location>
    <ligand>
        <name>Mg(2+)</name>
        <dbReference type="ChEBI" id="CHEBI:18420"/>
    </ligand>
</feature>
<keyword evidence="8 15" id="KW-0460">Magnesium</keyword>
<name>A0A1T4W9A7_9BACT</name>
<dbReference type="Pfam" id="PF00180">
    <property type="entry name" value="Iso_dh"/>
    <property type="match status" value="1"/>
</dbReference>
<dbReference type="NCBIfam" id="NF005425">
    <property type="entry name" value="PRK07006.1"/>
    <property type="match status" value="1"/>
</dbReference>
<keyword evidence="20" id="KW-1185">Reference proteome</keyword>
<dbReference type="EMBL" id="FUYA01000005">
    <property type="protein sequence ID" value="SKA73709.1"/>
    <property type="molecule type" value="Genomic_DNA"/>
</dbReference>
<dbReference type="GO" id="GO:0051287">
    <property type="term" value="F:NAD binding"/>
    <property type="evidence" value="ECO:0007669"/>
    <property type="project" value="InterPro"/>
</dbReference>
<feature type="modified residue" description="N6-succinyllysine" evidence="17">
    <location>
        <position position="74"/>
    </location>
</feature>
<dbReference type="EC" id="1.1.1.42" evidence="4"/>
<evidence type="ECO:0000256" key="15">
    <source>
        <dbReference type="PIRSR" id="PIRSR604439-3"/>
    </source>
</evidence>
<feature type="binding site" evidence="13">
    <location>
        <position position="127"/>
    </location>
    <ligand>
        <name>D-threo-isocitrate</name>
        <dbReference type="ChEBI" id="CHEBI:15562"/>
    </ligand>
</feature>
<dbReference type="GO" id="GO:0006099">
    <property type="term" value="P:tricarboxylic acid cycle"/>
    <property type="evidence" value="ECO:0007669"/>
    <property type="project" value="UniProtKB-KW"/>
</dbReference>
<dbReference type="SMART" id="SM01329">
    <property type="entry name" value="Iso_dh"/>
    <property type="match status" value="1"/>
</dbReference>
<evidence type="ECO:0000256" key="4">
    <source>
        <dbReference type="ARBA" id="ARBA00013013"/>
    </source>
</evidence>
<dbReference type="RefSeq" id="WP_078685177.1">
    <property type="nucleotide sequence ID" value="NZ_FUYA01000005.1"/>
</dbReference>
<evidence type="ECO:0000256" key="11">
    <source>
        <dbReference type="ARBA" id="ARBA00023211"/>
    </source>
</evidence>
<comment type="cofactor">
    <cofactor evidence="1">
        <name>Mn(2+)</name>
        <dbReference type="ChEBI" id="CHEBI:29035"/>
    </cofactor>
</comment>
<feature type="binding site" evidence="14">
    <location>
        <position position="317"/>
    </location>
    <ligand>
        <name>NADP(+)</name>
        <dbReference type="ChEBI" id="CHEBI:58349"/>
    </ligand>
</feature>
<evidence type="ECO:0000256" key="12">
    <source>
        <dbReference type="ARBA" id="ARBA00023554"/>
    </source>
</evidence>
<dbReference type="STRING" id="1121442.SAMN02745702_01903"/>